<dbReference type="RefSeq" id="WP_345104851.1">
    <property type="nucleotide sequence ID" value="NZ_BAABCV010000008.1"/>
</dbReference>
<dbReference type="Gene3D" id="3.20.20.150">
    <property type="entry name" value="Divalent-metal-dependent TIM barrel enzymes"/>
    <property type="match status" value="1"/>
</dbReference>
<evidence type="ECO:0000259" key="3">
    <source>
        <dbReference type="Pfam" id="PF01261"/>
    </source>
</evidence>
<accession>A0ABP7WXV6</accession>
<keyword evidence="2" id="KW-0732">Signal</keyword>
<evidence type="ECO:0000256" key="2">
    <source>
        <dbReference type="SAM" id="SignalP"/>
    </source>
</evidence>
<name>A0ABP7WXV6_9SPHI</name>
<proteinExistence type="predicted"/>
<reference evidence="5" key="1">
    <citation type="journal article" date="2019" name="Int. J. Syst. Evol. Microbiol.">
        <title>The Global Catalogue of Microorganisms (GCM) 10K type strain sequencing project: providing services to taxonomists for standard genome sequencing and annotation.</title>
        <authorList>
            <consortium name="The Broad Institute Genomics Platform"/>
            <consortium name="The Broad Institute Genome Sequencing Center for Infectious Disease"/>
            <person name="Wu L."/>
            <person name="Ma J."/>
        </authorList>
    </citation>
    <scope>NUCLEOTIDE SEQUENCE [LARGE SCALE GENOMIC DNA]</scope>
    <source>
        <strain evidence="5">JCM 17085</strain>
    </source>
</reference>
<dbReference type="PROSITE" id="PS51318">
    <property type="entry name" value="TAT"/>
    <property type="match status" value="1"/>
</dbReference>
<organism evidence="4 5">
    <name type="scientific">Mucilaginibacter panaciglaebae</name>
    <dbReference type="NCBI Taxonomy" id="502331"/>
    <lineage>
        <taxon>Bacteria</taxon>
        <taxon>Pseudomonadati</taxon>
        <taxon>Bacteroidota</taxon>
        <taxon>Sphingobacteriia</taxon>
        <taxon>Sphingobacteriales</taxon>
        <taxon>Sphingobacteriaceae</taxon>
        <taxon>Mucilaginibacter</taxon>
    </lineage>
</organism>
<evidence type="ECO:0000313" key="4">
    <source>
        <dbReference type="EMBL" id="GAA4099488.1"/>
    </source>
</evidence>
<dbReference type="InterPro" id="IPR006311">
    <property type="entry name" value="TAT_signal"/>
</dbReference>
<dbReference type="Pfam" id="PF01261">
    <property type="entry name" value="AP_endonuc_2"/>
    <property type="match status" value="1"/>
</dbReference>
<dbReference type="EMBL" id="BAABCV010000008">
    <property type="protein sequence ID" value="GAA4099488.1"/>
    <property type="molecule type" value="Genomic_DNA"/>
</dbReference>
<dbReference type="InterPro" id="IPR013022">
    <property type="entry name" value="Xyl_isomerase-like_TIM-brl"/>
</dbReference>
<dbReference type="SUPFAM" id="SSF51658">
    <property type="entry name" value="Xylose isomerase-like"/>
    <property type="match status" value="1"/>
</dbReference>
<feature type="chain" id="PRO_5045274552" evidence="2">
    <location>
        <begin position="39"/>
        <end position="299"/>
    </location>
</feature>
<gene>
    <name evidence="4" type="ORF">GCM10022392_24720</name>
</gene>
<dbReference type="PANTHER" id="PTHR43489">
    <property type="entry name" value="ISOMERASE"/>
    <property type="match status" value="1"/>
</dbReference>
<evidence type="ECO:0000256" key="1">
    <source>
        <dbReference type="ARBA" id="ARBA00023235"/>
    </source>
</evidence>
<dbReference type="InterPro" id="IPR050417">
    <property type="entry name" value="Sugar_Epim/Isomerase"/>
</dbReference>
<dbReference type="Proteomes" id="UP001500841">
    <property type="component" value="Unassembled WGS sequence"/>
</dbReference>
<protein>
    <submittedName>
        <fullName evidence="4">TIM barrel protein</fullName>
    </submittedName>
</protein>
<feature type="signal peptide" evidence="2">
    <location>
        <begin position="1"/>
        <end position="38"/>
    </location>
</feature>
<sequence>MRSSQNRRSAIKNIIAGTGAVAAAGALSAFKTAPAAHAQPEKLKGNINHSVCRWCFQNIDLDTLCKAASDMGMKAIDLIGPDEWEIAKKHGLYSSMCNGPGVAITYGWNDPAKHDNLVKSYSDLIPKVAAAGYKNLICFSGNREGKDDVTGMENCVTGLKRILPLAEKHGVVLCMELLNSKVNHHDYQCDRTDWGVALCKKLGSENFKLLYDIYHMQIDEGDVIATIRKNHQYLAHFHVAGVPGRNEPNDTQELYYPAIIKAIKDLGFKGYVAQEYLPIVHDQDQQIASLKASMMICDV</sequence>
<dbReference type="InterPro" id="IPR036237">
    <property type="entry name" value="Xyl_isomerase-like_sf"/>
</dbReference>
<dbReference type="PANTHER" id="PTHR43489:SF3">
    <property type="entry name" value="XYLOSE ISOMERASE DOMAIN PROTEIN TIM BARREL"/>
    <property type="match status" value="1"/>
</dbReference>
<comment type="caution">
    <text evidence="4">The sequence shown here is derived from an EMBL/GenBank/DDBJ whole genome shotgun (WGS) entry which is preliminary data.</text>
</comment>
<keyword evidence="1" id="KW-0413">Isomerase</keyword>
<evidence type="ECO:0000313" key="5">
    <source>
        <dbReference type="Proteomes" id="UP001500841"/>
    </source>
</evidence>
<feature type="domain" description="Xylose isomerase-like TIM barrel" evidence="3">
    <location>
        <begin position="85"/>
        <end position="287"/>
    </location>
</feature>
<keyword evidence="5" id="KW-1185">Reference proteome</keyword>